<sequence>MVTSLLPTWFAMEVLALRSGRRNEEKALSIQARSVEAALPRSSHGCQLFAEACSGEQRYNLSFLERERRDRPEPIQLVSCLPQGVAVNGDLFSALSAEVGAAVFTLRHGTAEPHFIVEIEFHNCSTPPQCIRVAELCFF</sequence>
<protein>
    <submittedName>
        <fullName evidence="1">Uncharacterized protein</fullName>
    </submittedName>
</protein>
<evidence type="ECO:0000313" key="2">
    <source>
        <dbReference type="Proteomes" id="UP001066276"/>
    </source>
</evidence>
<evidence type="ECO:0000313" key="1">
    <source>
        <dbReference type="EMBL" id="KAJ1119813.1"/>
    </source>
</evidence>
<name>A0AAV7NUN6_PLEWA</name>
<comment type="caution">
    <text evidence="1">The sequence shown here is derived from an EMBL/GenBank/DDBJ whole genome shotgun (WGS) entry which is preliminary data.</text>
</comment>
<gene>
    <name evidence="1" type="ORF">NDU88_007998</name>
</gene>
<organism evidence="1 2">
    <name type="scientific">Pleurodeles waltl</name>
    <name type="common">Iberian ribbed newt</name>
    <dbReference type="NCBI Taxonomy" id="8319"/>
    <lineage>
        <taxon>Eukaryota</taxon>
        <taxon>Metazoa</taxon>
        <taxon>Chordata</taxon>
        <taxon>Craniata</taxon>
        <taxon>Vertebrata</taxon>
        <taxon>Euteleostomi</taxon>
        <taxon>Amphibia</taxon>
        <taxon>Batrachia</taxon>
        <taxon>Caudata</taxon>
        <taxon>Salamandroidea</taxon>
        <taxon>Salamandridae</taxon>
        <taxon>Pleurodelinae</taxon>
        <taxon>Pleurodeles</taxon>
    </lineage>
</organism>
<keyword evidence="2" id="KW-1185">Reference proteome</keyword>
<accession>A0AAV7NUN6</accession>
<dbReference type="EMBL" id="JANPWB010000012">
    <property type="protein sequence ID" value="KAJ1119813.1"/>
    <property type="molecule type" value="Genomic_DNA"/>
</dbReference>
<dbReference type="Proteomes" id="UP001066276">
    <property type="component" value="Chromosome 8"/>
</dbReference>
<proteinExistence type="predicted"/>
<reference evidence="1" key="1">
    <citation type="journal article" date="2022" name="bioRxiv">
        <title>Sequencing and chromosome-scale assembly of the giantPleurodeles waltlgenome.</title>
        <authorList>
            <person name="Brown T."/>
            <person name="Elewa A."/>
            <person name="Iarovenko S."/>
            <person name="Subramanian E."/>
            <person name="Araus A.J."/>
            <person name="Petzold A."/>
            <person name="Susuki M."/>
            <person name="Suzuki K.-i.T."/>
            <person name="Hayashi T."/>
            <person name="Toyoda A."/>
            <person name="Oliveira C."/>
            <person name="Osipova E."/>
            <person name="Leigh N.D."/>
            <person name="Simon A."/>
            <person name="Yun M.H."/>
        </authorList>
    </citation>
    <scope>NUCLEOTIDE SEQUENCE</scope>
    <source>
        <strain evidence="1">20211129_DDA</strain>
        <tissue evidence="1">Liver</tissue>
    </source>
</reference>
<dbReference type="AlphaFoldDB" id="A0AAV7NUN6"/>